<dbReference type="EMBL" id="FMSV02000549">
    <property type="protein sequence ID" value="SEH08449.1"/>
    <property type="molecule type" value="Genomic_DNA"/>
</dbReference>
<evidence type="ECO:0000313" key="9">
    <source>
        <dbReference type="Proteomes" id="UP000236724"/>
    </source>
</evidence>
<evidence type="ECO:0000256" key="4">
    <source>
        <dbReference type="ARBA" id="ARBA00022989"/>
    </source>
</evidence>
<dbReference type="AlphaFoldDB" id="A0A1H6FGH8"/>
<protein>
    <submittedName>
        <fullName evidence="8">Methyl-accepting chemotaxis protein 4</fullName>
    </submittedName>
</protein>
<feature type="signal peptide" evidence="6">
    <location>
        <begin position="1"/>
        <end position="23"/>
    </location>
</feature>
<evidence type="ECO:0000313" key="8">
    <source>
        <dbReference type="EMBL" id="SEH08449.1"/>
    </source>
</evidence>
<organism evidence="8 9">
    <name type="scientific">Candidatus Venteria ishoeyi</name>
    <dbReference type="NCBI Taxonomy" id="1899563"/>
    <lineage>
        <taxon>Bacteria</taxon>
        <taxon>Pseudomonadati</taxon>
        <taxon>Pseudomonadota</taxon>
        <taxon>Gammaproteobacteria</taxon>
        <taxon>Thiotrichales</taxon>
        <taxon>Thiotrichaceae</taxon>
        <taxon>Venteria</taxon>
    </lineage>
</organism>
<evidence type="ECO:0000256" key="6">
    <source>
        <dbReference type="SAM" id="SignalP"/>
    </source>
</evidence>
<feature type="domain" description="Single Cache" evidence="7">
    <location>
        <begin position="23"/>
        <end position="106"/>
    </location>
</feature>
<keyword evidence="4" id="KW-1133">Transmembrane helix</keyword>
<evidence type="ECO:0000256" key="3">
    <source>
        <dbReference type="ARBA" id="ARBA00022692"/>
    </source>
</evidence>
<evidence type="ECO:0000256" key="2">
    <source>
        <dbReference type="ARBA" id="ARBA00022475"/>
    </source>
</evidence>
<gene>
    <name evidence="8" type="primary">mcp4_2</name>
    <name evidence="8" type="ORF">MBHS_04341</name>
</gene>
<evidence type="ECO:0000256" key="1">
    <source>
        <dbReference type="ARBA" id="ARBA00004651"/>
    </source>
</evidence>
<dbReference type="OrthoDB" id="9781845at2"/>
<evidence type="ECO:0000256" key="5">
    <source>
        <dbReference type="ARBA" id="ARBA00023136"/>
    </source>
</evidence>
<dbReference type="InterPro" id="IPR004010">
    <property type="entry name" value="Double_Cache_2"/>
</dbReference>
<keyword evidence="9" id="KW-1185">Reference proteome</keyword>
<dbReference type="InterPro" id="IPR033480">
    <property type="entry name" value="sCache_2"/>
</dbReference>
<dbReference type="GO" id="GO:0005886">
    <property type="term" value="C:plasma membrane"/>
    <property type="evidence" value="ECO:0007669"/>
    <property type="project" value="UniProtKB-SubCell"/>
</dbReference>
<comment type="subcellular location">
    <subcellularLocation>
        <location evidence="1">Cell membrane</location>
        <topology evidence="1">Multi-pass membrane protein</topology>
    </subcellularLocation>
</comment>
<sequence>MKKTYVLLSSALLALGLNSATWAATADMATPDEAKALSEKAAAAVNDTGKEKAFAAFADNKAGFLEKDLYVFCMDMQGVMLSHAKKPQLVGKNLLEFNKYGDFLFKNMIKTAKSEATAGWVDYKWPYPGSEEIRDKTSYVVTNKEGFFCGVGAYK</sequence>
<keyword evidence="6" id="KW-0732">Signal</keyword>
<accession>A0A1H6FGH8</accession>
<keyword evidence="5" id="KW-0472">Membrane</keyword>
<name>A0A1H6FGH8_9GAMM</name>
<dbReference type="RefSeq" id="WP_103921991.1">
    <property type="nucleotide sequence ID" value="NZ_FMSV02000549.1"/>
</dbReference>
<keyword evidence="3" id="KW-0812">Transmembrane</keyword>
<dbReference type="SMART" id="SM01049">
    <property type="entry name" value="Cache_2"/>
    <property type="match status" value="1"/>
</dbReference>
<proteinExistence type="predicted"/>
<dbReference type="Pfam" id="PF08269">
    <property type="entry name" value="dCache_2"/>
    <property type="match status" value="1"/>
</dbReference>
<evidence type="ECO:0000259" key="7">
    <source>
        <dbReference type="SMART" id="SM01049"/>
    </source>
</evidence>
<dbReference type="Gene3D" id="3.30.450.20">
    <property type="entry name" value="PAS domain"/>
    <property type="match status" value="1"/>
</dbReference>
<reference evidence="8 9" key="1">
    <citation type="submission" date="2016-10" db="EMBL/GenBank/DDBJ databases">
        <authorList>
            <person name="de Groot N.N."/>
        </authorList>
    </citation>
    <scope>NUCLEOTIDE SEQUENCE [LARGE SCALE GENOMIC DNA]</scope>
    <source>
        <strain evidence="8">MBHS1</strain>
    </source>
</reference>
<feature type="chain" id="PRO_5014899637" evidence="6">
    <location>
        <begin position="24"/>
        <end position="155"/>
    </location>
</feature>
<dbReference type="Proteomes" id="UP000236724">
    <property type="component" value="Unassembled WGS sequence"/>
</dbReference>
<keyword evidence="2" id="KW-1003">Cell membrane</keyword>